<evidence type="ECO:0000256" key="5">
    <source>
        <dbReference type="ARBA" id="ARBA00022547"/>
    </source>
</evidence>
<evidence type="ECO:0000256" key="11">
    <source>
        <dbReference type="ARBA" id="ARBA00023136"/>
    </source>
</evidence>
<feature type="transmembrane region" description="Helical" evidence="13">
    <location>
        <begin position="6"/>
        <end position="28"/>
    </location>
</feature>
<dbReference type="GO" id="GO:0045259">
    <property type="term" value="C:proton-transporting ATP synthase complex"/>
    <property type="evidence" value="ECO:0007669"/>
    <property type="project" value="UniProtKB-KW"/>
</dbReference>
<dbReference type="EMBL" id="MT672034">
    <property type="protein sequence ID" value="QQQ88740.1"/>
    <property type="molecule type" value="Genomic_DNA"/>
</dbReference>
<reference evidence="14" key="1">
    <citation type="submission" date="2020-06" db="EMBL/GenBank/DDBJ databases">
        <title>Phylogenomics of the Hyalella amphipod species-flock in the Andean Altiplano.</title>
        <authorList>
            <person name="Zapelloni F."/>
            <person name="Jurado-Rivera J.A."/>
            <person name="Pons J."/>
            <person name="Jaume D."/>
            <person name="Juan C."/>
        </authorList>
    </citation>
    <scope>NUCLEOTIDE SEQUENCE</scope>
</reference>
<dbReference type="GO" id="GO:0015986">
    <property type="term" value="P:proton motive force-driven ATP synthesis"/>
    <property type="evidence" value="ECO:0007669"/>
    <property type="project" value="InterPro"/>
</dbReference>
<comment type="subcellular location">
    <subcellularLocation>
        <location evidence="1 12">Mitochondrion membrane</location>
        <topology evidence="1 12">Single-pass membrane protein</topology>
    </subcellularLocation>
</comment>
<evidence type="ECO:0000313" key="14">
    <source>
        <dbReference type="EMBL" id="QQQ88740.1"/>
    </source>
</evidence>
<evidence type="ECO:0000256" key="12">
    <source>
        <dbReference type="RuleBase" id="RU003661"/>
    </source>
</evidence>
<dbReference type="AlphaFoldDB" id="A0A7T8ZSM7"/>
<evidence type="ECO:0000256" key="1">
    <source>
        <dbReference type="ARBA" id="ARBA00004304"/>
    </source>
</evidence>
<evidence type="ECO:0000256" key="6">
    <source>
        <dbReference type="ARBA" id="ARBA00022692"/>
    </source>
</evidence>
<evidence type="ECO:0000256" key="8">
    <source>
        <dbReference type="ARBA" id="ARBA00022989"/>
    </source>
</evidence>
<dbReference type="GO" id="GO:0015078">
    <property type="term" value="F:proton transmembrane transporter activity"/>
    <property type="evidence" value="ECO:0007669"/>
    <property type="project" value="InterPro"/>
</dbReference>
<proteinExistence type="inferred from homology"/>
<dbReference type="InterPro" id="IPR001421">
    <property type="entry name" value="ATP8_metazoa"/>
</dbReference>
<keyword evidence="6 12" id="KW-0812">Transmembrane</keyword>
<evidence type="ECO:0000256" key="4">
    <source>
        <dbReference type="ARBA" id="ARBA00022448"/>
    </source>
</evidence>
<geneLocation type="mitochondrion" evidence="14"/>
<sequence length="51" mass="6075">MPQMAPMLWCMLFLYFILLTVILMKLVFFSNSYSSPTSNLKKGLVKLNWKW</sequence>
<keyword evidence="8 13" id="KW-1133">Transmembrane helix</keyword>
<gene>
    <name evidence="14" type="primary">atp8</name>
</gene>
<evidence type="ECO:0000256" key="3">
    <source>
        <dbReference type="ARBA" id="ARBA00011291"/>
    </source>
</evidence>
<comment type="subunit">
    <text evidence="3">F-type ATPases have 2 components, CF(1) - the catalytic core - and CF(0) - the membrane proton channel.</text>
</comment>
<keyword evidence="9 12" id="KW-0406">Ion transport</keyword>
<comment type="similarity">
    <text evidence="2 12">Belongs to the ATPase protein 8 family.</text>
</comment>
<dbReference type="Pfam" id="PF00895">
    <property type="entry name" value="ATP-synt_8"/>
    <property type="match status" value="1"/>
</dbReference>
<protein>
    <recommendedName>
        <fullName evidence="12">ATP synthase complex subunit 8</fullName>
    </recommendedName>
</protein>
<keyword evidence="10 12" id="KW-0496">Mitochondrion</keyword>
<organism evidence="14">
    <name type="scientific">Hyalella kochi</name>
    <dbReference type="NCBI Taxonomy" id="2759778"/>
    <lineage>
        <taxon>Eukaryota</taxon>
        <taxon>Metazoa</taxon>
        <taxon>Ecdysozoa</taxon>
        <taxon>Arthropoda</taxon>
        <taxon>Crustacea</taxon>
        <taxon>Multicrustacea</taxon>
        <taxon>Malacostraca</taxon>
        <taxon>Eumalacostraca</taxon>
        <taxon>Peracarida</taxon>
        <taxon>Amphipoda</taxon>
        <taxon>Senticaudata</taxon>
        <taxon>Talitrida</taxon>
        <taxon>Talitroidea</taxon>
        <taxon>Hyalellidae</taxon>
        <taxon>Hyalella</taxon>
    </lineage>
</organism>
<keyword evidence="4 12" id="KW-0813">Transport</keyword>
<evidence type="ECO:0000256" key="13">
    <source>
        <dbReference type="SAM" id="Phobius"/>
    </source>
</evidence>
<evidence type="ECO:0000256" key="7">
    <source>
        <dbReference type="ARBA" id="ARBA00022781"/>
    </source>
</evidence>
<keyword evidence="5 12" id="KW-0138">CF(0)</keyword>
<accession>A0A7T8ZSM7</accession>
<name>A0A7T8ZSM7_9CRUS</name>
<dbReference type="GO" id="GO:0031966">
    <property type="term" value="C:mitochondrial membrane"/>
    <property type="evidence" value="ECO:0007669"/>
    <property type="project" value="UniProtKB-SubCell"/>
</dbReference>
<evidence type="ECO:0000256" key="2">
    <source>
        <dbReference type="ARBA" id="ARBA00008892"/>
    </source>
</evidence>
<keyword evidence="11 13" id="KW-0472">Membrane</keyword>
<keyword evidence="7 12" id="KW-0375">Hydrogen ion transport</keyword>
<evidence type="ECO:0000256" key="9">
    <source>
        <dbReference type="ARBA" id="ARBA00023065"/>
    </source>
</evidence>
<evidence type="ECO:0000256" key="10">
    <source>
        <dbReference type="ARBA" id="ARBA00023128"/>
    </source>
</evidence>